<gene>
    <name evidence="2" type="ORF">KQ657_003983</name>
</gene>
<dbReference type="RefSeq" id="XP_043050422.1">
    <property type="nucleotide sequence ID" value="XM_043194671.1"/>
</dbReference>
<organism evidence="2 3">
    <name type="scientific">Scheffersomyces spartinae</name>
    <dbReference type="NCBI Taxonomy" id="45513"/>
    <lineage>
        <taxon>Eukaryota</taxon>
        <taxon>Fungi</taxon>
        <taxon>Dikarya</taxon>
        <taxon>Ascomycota</taxon>
        <taxon>Saccharomycotina</taxon>
        <taxon>Pichiomycetes</taxon>
        <taxon>Debaryomycetaceae</taxon>
        <taxon>Scheffersomyces</taxon>
    </lineage>
</organism>
<dbReference type="Pfam" id="PF04119">
    <property type="entry name" value="HSP9_HSP12"/>
    <property type="match status" value="1"/>
</dbReference>
<dbReference type="InterPro" id="IPR007250">
    <property type="entry name" value="HSP9_HSP12"/>
</dbReference>
<dbReference type="OrthoDB" id="2348401at2759"/>
<feature type="compositionally biased region" description="Basic and acidic residues" evidence="1">
    <location>
        <begin position="1"/>
        <end position="11"/>
    </location>
</feature>
<evidence type="ECO:0000313" key="3">
    <source>
        <dbReference type="Proteomes" id="UP000790833"/>
    </source>
</evidence>
<keyword evidence="3" id="KW-1185">Reference proteome</keyword>
<evidence type="ECO:0008006" key="4">
    <source>
        <dbReference type="Google" id="ProtNLM"/>
    </source>
</evidence>
<dbReference type="Proteomes" id="UP000790833">
    <property type="component" value="Unassembled WGS sequence"/>
</dbReference>
<evidence type="ECO:0000313" key="2">
    <source>
        <dbReference type="EMBL" id="KAG7194875.1"/>
    </source>
</evidence>
<sequence length="68" mass="7195">MSDAGRKDLSDKIGSAIKPDSQKTTTEKYSDKASDKLDNAAGHSQPESEKGPIQKVADAVFGDSNKKA</sequence>
<dbReference type="Gene3D" id="6.10.280.100">
    <property type="match status" value="1"/>
</dbReference>
<evidence type="ECO:0000256" key="1">
    <source>
        <dbReference type="SAM" id="MobiDB-lite"/>
    </source>
</evidence>
<dbReference type="GeneID" id="66117357"/>
<reference evidence="2" key="1">
    <citation type="submission" date="2021-03" db="EMBL/GenBank/DDBJ databases">
        <authorList>
            <person name="Palmer J.M."/>
        </authorList>
    </citation>
    <scope>NUCLEOTIDE SEQUENCE</scope>
    <source>
        <strain evidence="2">ARV_011</strain>
    </source>
</reference>
<protein>
    <recommendedName>
        <fullName evidence="4">Heat shock protein 9/12</fullName>
    </recommendedName>
</protein>
<proteinExistence type="predicted"/>
<comment type="caution">
    <text evidence="2">The sequence shown here is derived from an EMBL/GenBank/DDBJ whole genome shotgun (WGS) entry which is preliminary data.</text>
</comment>
<feature type="compositionally biased region" description="Basic and acidic residues" evidence="1">
    <location>
        <begin position="25"/>
        <end position="38"/>
    </location>
</feature>
<dbReference type="PIRSF" id="PIRSF002590">
    <property type="entry name" value="HSP9/HSP12_fun"/>
    <property type="match status" value="1"/>
</dbReference>
<feature type="region of interest" description="Disordered" evidence="1">
    <location>
        <begin position="1"/>
        <end position="68"/>
    </location>
</feature>
<dbReference type="AlphaFoldDB" id="A0A9P7VBW1"/>
<accession>A0A9P7VBW1</accession>
<name>A0A9P7VBW1_9ASCO</name>
<dbReference type="EMBL" id="JAHMUF010000005">
    <property type="protein sequence ID" value="KAG7194875.1"/>
    <property type="molecule type" value="Genomic_DNA"/>
</dbReference>